<dbReference type="GO" id="GO:0005975">
    <property type="term" value="P:carbohydrate metabolic process"/>
    <property type="evidence" value="ECO:0007669"/>
    <property type="project" value="InterPro"/>
</dbReference>
<sequence length="629" mass="66868">MITRAAFLALLSGLVISQAIDNFPFSRLPFNNEIPTSQLPQLITITFDDSVTPYTSWLFSKIAKTKDPHTGCFLKSTFYVSIEGNTKCEYVQGLRKGGNEIGTHTLDHKGTPSVTQIQGAVDWLADNCGVPPQEMRGFRTPFLNWDDSTLQNLHQLGFLYDSSIGPTDHIANAKGANHTWPFTFDQANIDQFENGKPNIDITPAPGLWEIPMWSLYDTAGQAVIPMDYPNPNGPNTVIPNLIHPNFLKHYNGNRAPLGLFFHASWLVANGDAFAAWIQDIMNTYTDVFFVTSYELLQYMKNPVPASQFVQSCPNQQMCFAPRDTGCLFGKFNGVTCQCDCSPPYCRGPDGACTEYTNCPVGPTAPTAPVTSPVAAPVPPYTGPGCCSQTFKSCDVTWCGTTEAQCNACSGQLKWLASGPLTNCMGNWAWGCSKDTDCCDGLICNASSCTPGIRSPTPVAAPVPIAPVPVPTPIAAPVPAPVAPVPVPVPTPIVAPVPLPVAPVPVPTPIAAPVPVPSPVRAPVPVPAPVRVPTPVVAPVPAPSPVVAPVSTQGCCSQDALQCNVNWCGTSQASCKACGSSYTWLANGAPAAGSCLARWGTCGGSVPCCPGTFCDRKSQWHSSCEPGPTW</sequence>
<dbReference type="InterPro" id="IPR011330">
    <property type="entry name" value="Glyco_hydro/deAcase_b/a-brl"/>
</dbReference>
<gene>
    <name evidence="3" type="ORF">FisN_14Lh346</name>
</gene>
<name>A0A1Z5JI02_FISSO</name>
<evidence type="ECO:0000313" key="4">
    <source>
        <dbReference type="Proteomes" id="UP000198406"/>
    </source>
</evidence>
<dbReference type="InterPro" id="IPR052740">
    <property type="entry name" value="CE4"/>
</dbReference>
<protein>
    <recommendedName>
        <fullName evidence="2">NodB homology domain-containing protein</fullName>
    </recommendedName>
</protein>
<evidence type="ECO:0000256" key="1">
    <source>
        <dbReference type="SAM" id="SignalP"/>
    </source>
</evidence>
<accession>A0A1Z5JI02</accession>
<dbReference type="GO" id="GO:0016810">
    <property type="term" value="F:hydrolase activity, acting on carbon-nitrogen (but not peptide) bonds"/>
    <property type="evidence" value="ECO:0007669"/>
    <property type="project" value="InterPro"/>
</dbReference>
<dbReference type="Gene3D" id="3.20.20.370">
    <property type="entry name" value="Glycoside hydrolase/deacetylase"/>
    <property type="match status" value="1"/>
</dbReference>
<reference evidence="3 4" key="1">
    <citation type="journal article" date="2015" name="Plant Cell">
        <title>Oil accumulation by the oleaginous diatom Fistulifera solaris as revealed by the genome and transcriptome.</title>
        <authorList>
            <person name="Tanaka T."/>
            <person name="Maeda Y."/>
            <person name="Veluchamy A."/>
            <person name="Tanaka M."/>
            <person name="Abida H."/>
            <person name="Marechal E."/>
            <person name="Bowler C."/>
            <person name="Muto M."/>
            <person name="Sunaga Y."/>
            <person name="Tanaka M."/>
            <person name="Yoshino T."/>
            <person name="Taniguchi T."/>
            <person name="Fukuda Y."/>
            <person name="Nemoto M."/>
            <person name="Matsumoto M."/>
            <person name="Wong P.S."/>
            <person name="Aburatani S."/>
            <person name="Fujibuchi W."/>
        </authorList>
    </citation>
    <scope>NUCLEOTIDE SEQUENCE [LARGE SCALE GENOMIC DNA]</scope>
    <source>
        <strain evidence="3 4">JPCC DA0580</strain>
    </source>
</reference>
<dbReference type="Proteomes" id="UP000198406">
    <property type="component" value="Unassembled WGS sequence"/>
</dbReference>
<evidence type="ECO:0000259" key="2">
    <source>
        <dbReference type="Pfam" id="PF01522"/>
    </source>
</evidence>
<dbReference type="PANTHER" id="PTHR45985">
    <property type="match status" value="1"/>
</dbReference>
<feature type="signal peptide" evidence="1">
    <location>
        <begin position="1"/>
        <end position="19"/>
    </location>
</feature>
<proteinExistence type="predicted"/>
<dbReference type="AlphaFoldDB" id="A0A1Z5JI02"/>
<dbReference type="EMBL" id="BDSP01000071">
    <property type="protein sequence ID" value="GAX13643.1"/>
    <property type="molecule type" value="Genomic_DNA"/>
</dbReference>
<dbReference type="InParanoid" id="A0A1Z5JI02"/>
<dbReference type="PANTHER" id="PTHR45985:SF3">
    <property type="entry name" value="CHITIN DEACETYLASE-LIKE 4"/>
    <property type="match status" value="1"/>
</dbReference>
<comment type="caution">
    <text evidence="3">The sequence shown here is derived from an EMBL/GenBank/DDBJ whole genome shotgun (WGS) entry which is preliminary data.</text>
</comment>
<dbReference type="Pfam" id="PF01522">
    <property type="entry name" value="Polysacc_deac_1"/>
    <property type="match status" value="1"/>
</dbReference>
<feature type="chain" id="PRO_5012487166" description="NodB homology domain-containing protein" evidence="1">
    <location>
        <begin position="20"/>
        <end position="629"/>
    </location>
</feature>
<dbReference type="SUPFAM" id="SSF88713">
    <property type="entry name" value="Glycoside hydrolase/deacetylase"/>
    <property type="match status" value="1"/>
</dbReference>
<keyword evidence="1" id="KW-0732">Signal</keyword>
<evidence type="ECO:0000313" key="3">
    <source>
        <dbReference type="EMBL" id="GAX13643.1"/>
    </source>
</evidence>
<keyword evidence="4" id="KW-1185">Reference proteome</keyword>
<organism evidence="3 4">
    <name type="scientific">Fistulifera solaris</name>
    <name type="common">Oleaginous diatom</name>
    <dbReference type="NCBI Taxonomy" id="1519565"/>
    <lineage>
        <taxon>Eukaryota</taxon>
        <taxon>Sar</taxon>
        <taxon>Stramenopiles</taxon>
        <taxon>Ochrophyta</taxon>
        <taxon>Bacillariophyta</taxon>
        <taxon>Bacillariophyceae</taxon>
        <taxon>Bacillariophycidae</taxon>
        <taxon>Naviculales</taxon>
        <taxon>Naviculaceae</taxon>
        <taxon>Fistulifera</taxon>
    </lineage>
</organism>
<dbReference type="OrthoDB" id="504708at2759"/>
<dbReference type="InterPro" id="IPR002509">
    <property type="entry name" value="NODB_dom"/>
</dbReference>
<feature type="domain" description="NodB homology" evidence="2">
    <location>
        <begin position="41"/>
        <end position="158"/>
    </location>
</feature>